<dbReference type="GeneID" id="111250127"/>
<dbReference type="RefSeq" id="XP_022660610.1">
    <property type="nucleotide sequence ID" value="XM_022804875.1"/>
</dbReference>
<protein>
    <recommendedName>
        <fullName evidence="3">BACK domain-containing protein</fullName>
    </recommendedName>
</protein>
<accession>A0A7M7KG95</accession>
<sequence>MATDSEVQVRWSSPSQGHLSIRPNDSAKFPWKSISGLYVPIYVYGNGGYVGGACARVLSAFSPRFAKSIEGSYLYVDASNETVTHLLNYMTYDTLPNEWCKLLNLHELARSIQQTVLEEIVARQLVSQSNIYQKVELIRCNYAVPVGALRQEILKNLASIFGTDDFKKYILSQYLLTEGMLRDLLARDDLCVTSENDVASTVKQWVTSMNRLGYPLTINDFSELIQRPLLSSANSYLPERRSNSCIEQPLIHTRRLLAHQHVHFIGVSDEQRPHVNVAVTSAHFSSSSVITDANSTANTGDTRVDEDAPCMNNDSKMFRSHQNNAQLHTNVLWKPTSNKTFLADICVCEKGLVALFCTVTEYGEAIYTYKHFPKGKLPTPVYTIAGINSWNPILVASPVVPSSFFVLCPSGGNSPTTAVAVSLLHNWPMPGLVPLEPEEADIRYDDYIAEDLEGLFQMFASRENAAMTEAFSSNSAERKKYIQQFRVVCHETQVNDNFNGLAVTSRDGKYIFFDLIAPNRWQLIGFVPHQFFLQGANSQKQRHSDCSGINVLFNKRDQPLICTIP</sequence>
<dbReference type="EnsemblMetazoa" id="XM_022804875">
    <property type="protein sequence ID" value="XP_022660610"/>
    <property type="gene ID" value="LOC111250127"/>
</dbReference>
<dbReference type="AlphaFoldDB" id="A0A7M7KG95"/>
<evidence type="ECO:0000313" key="2">
    <source>
        <dbReference type="Proteomes" id="UP000594260"/>
    </source>
</evidence>
<evidence type="ECO:0000313" key="1">
    <source>
        <dbReference type="EnsemblMetazoa" id="XP_022660610"/>
    </source>
</evidence>
<name>A0A7M7KG95_VARDE</name>
<evidence type="ECO:0008006" key="3">
    <source>
        <dbReference type="Google" id="ProtNLM"/>
    </source>
</evidence>
<keyword evidence="2" id="KW-1185">Reference proteome</keyword>
<organism evidence="1 2">
    <name type="scientific">Varroa destructor</name>
    <name type="common">Honeybee mite</name>
    <dbReference type="NCBI Taxonomy" id="109461"/>
    <lineage>
        <taxon>Eukaryota</taxon>
        <taxon>Metazoa</taxon>
        <taxon>Ecdysozoa</taxon>
        <taxon>Arthropoda</taxon>
        <taxon>Chelicerata</taxon>
        <taxon>Arachnida</taxon>
        <taxon>Acari</taxon>
        <taxon>Parasitiformes</taxon>
        <taxon>Mesostigmata</taxon>
        <taxon>Gamasina</taxon>
        <taxon>Dermanyssoidea</taxon>
        <taxon>Varroidae</taxon>
        <taxon>Varroa</taxon>
    </lineage>
</organism>
<reference evidence="1" key="1">
    <citation type="submission" date="2021-01" db="UniProtKB">
        <authorList>
            <consortium name="EnsemblMetazoa"/>
        </authorList>
    </citation>
    <scope>IDENTIFICATION</scope>
</reference>
<proteinExistence type="predicted"/>
<dbReference type="Proteomes" id="UP000594260">
    <property type="component" value="Unplaced"/>
</dbReference>